<proteinExistence type="inferred from homology"/>
<dbReference type="GO" id="GO:0005576">
    <property type="term" value="C:extracellular region"/>
    <property type="evidence" value="ECO:0007669"/>
    <property type="project" value="UniProtKB-SubCell"/>
</dbReference>
<dbReference type="InterPro" id="IPR033124">
    <property type="entry name" value="Ser_caboxypep_his_AS"/>
</dbReference>
<dbReference type="InterPro" id="IPR018202">
    <property type="entry name" value="Ser_caboxypep_ser_AS"/>
</dbReference>
<organism evidence="9 10">
    <name type="scientific">Cucumis sativus</name>
    <name type="common">Cucumber</name>
    <dbReference type="NCBI Taxonomy" id="3659"/>
    <lineage>
        <taxon>Eukaryota</taxon>
        <taxon>Viridiplantae</taxon>
        <taxon>Streptophyta</taxon>
        <taxon>Embryophyta</taxon>
        <taxon>Tracheophyta</taxon>
        <taxon>Spermatophyta</taxon>
        <taxon>Magnoliopsida</taxon>
        <taxon>eudicotyledons</taxon>
        <taxon>Gunneridae</taxon>
        <taxon>Pentapetalae</taxon>
        <taxon>rosids</taxon>
        <taxon>fabids</taxon>
        <taxon>Cucurbitales</taxon>
        <taxon>Cucurbitaceae</taxon>
        <taxon>Benincaseae</taxon>
        <taxon>Cucumis</taxon>
    </lineage>
</organism>
<evidence type="ECO:0000313" key="10">
    <source>
        <dbReference type="Proteomes" id="UP000029981"/>
    </source>
</evidence>
<protein>
    <recommendedName>
        <fullName evidence="8">Carboxypeptidase</fullName>
        <ecNumber evidence="8">3.4.16.-</ecNumber>
    </recommendedName>
</protein>
<evidence type="ECO:0000256" key="1">
    <source>
        <dbReference type="ARBA" id="ARBA00004613"/>
    </source>
</evidence>
<keyword evidence="6 8" id="KW-0378">Hydrolase</keyword>
<dbReference type="Gene3D" id="3.40.50.1820">
    <property type="entry name" value="alpha/beta hydrolase"/>
    <property type="match status" value="1"/>
</dbReference>
<reference evidence="9 10" key="1">
    <citation type="journal article" date="2009" name="Nat. Genet.">
        <title>The genome of the cucumber, Cucumis sativus L.</title>
        <authorList>
            <person name="Huang S."/>
            <person name="Li R."/>
            <person name="Zhang Z."/>
            <person name="Li L."/>
            <person name="Gu X."/>
            <person name="Fan W."/>
            <person name="Lucas W.J."/>
            <person name="Wang X."/>
            <person name="Xie B."/>
            <person name="Ni P."/>
            <person name="Ren Y."/>
            <person name="Zhu H."/>
            <person name="Li J."/>
            <person name="Lin K."/>
            <person name="Jin W."/>
            <person name="Fei Z."/>
            <person name="Li G."/>
            <person name="Staub J."/>
            <person name="Kilian A."/>
            <person name="van der Vossen E.A."/>
            <person name="Wu Y."/>
            <person name="Guo J."/>
            <person name="He J."/>
            <person name="Jia Z."/>
            <person name="Ren Y."/>
            <person name="Tian G."/>
            <person name="Lu Y."/>
            <person name="Ruan J."/>
            <person name="Qian W."/>
            <person name="Wang M."/>
            <person name="Huang Q."/>
            <person name="Li B."/>
            <person name="Xuan Z."/>
            <person name="Cao J."/>
            <person name="Asan"/>
            <person name="Wu Z."/>
            <person name="Zhang J."/>
            <person name="Cai Q."/>
            <person name="Bai Y."/>
            <person name="Zhao B."/>
            <person name="Han Y."/>
            <person name="Li Y."/>
            <person name="Li X."/>
            <person name="Wang S."/>
            <person name="Shi Q."/>
            <person name="Liu S."/>
            <person name="Cho W.K."/>
            <person name="Kim J.Y."/>
            <person name="Xu Y."/>
            <person name="Heller-Uszynska K."/>
            <person name="Miao H."/>
            <person name="Cheng Z."/>
            <person name="Zhang S."/>
            <person name="Wu J."/>
            <person name="Yang Y."/>
            <person name="Kang H."/>
            <person name="Li M."/>
            <person name="Liang H."/>
            <person name="Ren X."/>
            <person name="Shi Z."/>
            <person name="Wen M."/>
            <person name="Jian M."/>
            <person name="Yang H."/>
            <person name="Zhang G."/>
            <person name="Yang Z."/>
            <person name="Chen R."/>
            <person name="Liu S."/>
            <person name="Li J."/>
            <person name="Ma L."/>
            <person name="Liu H."/>
            <person name="Zhou Y."/>
            <person name="Zhao J."/>
            <person name="Fang X."/>
            <person name="Li G."/>
            <person name="Fang L."/>
            <person name="Li Y."/>
            <person name="Liu D."/>
            <person name="Zheng H."/>
            <person name="Zhang Y."/>
            <person name="Qin N."/>
            <person name="Li Z."/>
            <person name="Yang G."/>
            <person name="Yang S."/>
            <person name="Bolund L."/>
            <person name="Kristiansen K."/>
            <person name="Zheng H."/>
            <person name="Li S."/>
            <person name="Zhang X."/>
            <person name="Yang H."/>
            <person name="Wang J."/>
            <person name="Sun R."/>
            <person name="Zhang B."/>
            <person name="Jiang S."/>
            <person name="Wang J."/>
            <person name="Du Y."/>
            <person name="Li S."/>
        </authorList>
    </citation>
    <scope>NUCLEOTIDE SEQUENCE [LARGE SCALE GENOMIC DNA]</scope>
    <source>
        <strain evidence="10">cv. 9930</strain>
    </source>
</reference>
<evidence type="ECO:0000256" key="3">
    <source>
        <dbReference type="ARBA" id="ARBA00022525"/>
    </source>
</evidence>
<dbReference type="OMA" id="WFFIATI"/>
<keyword evidence="10" id="KW-1185">Reference proteome</keyword>
<reference evidence="9 10" key="2">
    <citation type="journal article" date="2009" name="PLoS ONE">
        <title>An integrated genetic and cytogenetic map of the cucumber genome.</title>
        <authorList>
            <person name="Ren Y."/>
            <person name="Zhang Z."/>
            <person name="Liu J."/>
            <person name="Staub J.E."/>
            <person name="Han Y."/>
            <person name="Cheng Z."/>
            <person name="Li X."/>
            <person name="Lu J."/>
            <person name="Miao H."/>
            <person name="Kang H."/>
            <person name="Xie B."/>
            <person name="Gu X."/>
            <person name="Wang X."/>
            <person name="Du Y."/>
            <person name="Jin W."/>
            <person name="Huang S."/>
        </authorList>
    </citation>
    <scope>NUCLEOTIDE SEQUENCE [LARGE SCALE GENOMIC DNA]</scope>
    <source>
        <strain evidence="10">cv. 9930</strain>
    </source>
</reference>
<dbReference type="GO" id="GO:0006508">
    <property type="term" value="P:proteolysis"/>
    <property type="evidence" value="ECO:0007669"/>
    <property type="project" value="UniProtKB-KW"/>
</dbReference>
<dbReference type="SUPFAM" id="SSF53474">
    <property type="entry name" value="alpha/beta-Hydrolases"/>
    <property type="match status" value="1"/>
</dbReference>
<dbReference type="PANTHER" id="PTHR11802:SF399">
    <property type="entry name" value="CARBOXYPEPTIDASE"/>
    <property type="match status" value="1"/>
</dbReference>
<evidence type="ECO:0000256" key="6">
    <source>
        <dbReference type="ARBA" id="ARBA00022801"/>
    </source>
</evidence>
<evidence type="ECO:0000256" key="7">
    <source>
        <dbReference type="ARBA" id="ARBA00023180"/>
    </source>
</evidence>
<comment type="similarity">
    <text evidence="2 8">Belongs to the peptidase S10 family.</text>
</comment>
<keyword evidence="4 8" id="KW-0121">Carboxypeptidase</keyword>
<sequence>MDDQKLSVVSLVVIHVAVLLFSSVLGAHLEDEIRSLPSQPSDSKANFKQFGGYVTIDEKQGRALFYYFVEAQTQPTSKPLVLWLNGGPGCSSVGAGAFIEHGPFKINGETLVKNEYSWNTEANMLYVESPAGVGFSYSSNKSFYSKINDKITARDNLLFLQNWFVKFPEYKNADFYITGESYGGHYVPQLAQLILKSKANIKLKGIAIGNPLLDLVNDFNARDKFMWSHGVISDSAYMLLSSICNTSRFYQEIFQGFISSDCIFVFSEVSKQLSPLIDDYNVIGDVCSLTAKSQPSVLLHPLSSFITKSVSQRHLLSHPQEKVGIDRDVCSQENIAKYLNRNDVQKALHAKLIGVDQWSVCNSNNSDWHYDLKNWLTPTIGVVGSLVKSHIRVLVYSGDQDSVVSFTGTRTLVNLLANSLGLNITMSYKVWVVDNQAGGWSEAYGKFLSFATVRGASHLAPETQPKTSLALFKAFLDGI</sequence>
<keyword evidence="5 8" id="KW-0645">Protease</keyword>
<dbReference type="GO" id="GO:0004185">
    <property type="term" value="F:serine-type carboxypeptidase activity"/>
    <property type="evidence" value="ECO:0000318"/>
    <property type="project" value="GO_Central"/>
</dbReference>
<dbReference type="Proteomes" id="UP000029981">
    <property type="component" value="Chromosome 3"/>
</dbReference>
<name>A0A0A0LHN3_CUCSA</name>
<reference evidence="9 10" key="4">
    <citation type="journal article" date="2011" name="BMC Genomics">
        <title>RNA-Seq improves annotation of protein-coding genes in the cucumber genome.</title>
        <authorList>
            <person name="Li Z."/>
            <person name="Zhang Z."/>
            <person name="Yan P."/>
            <person name="Huang S."/>
            <person name="Fei Z."/>
            <person name="Lin K."/>
        </authorList>
    </citation>
    <scope>NUCLEOTIDE SEQUENCE [LARGE SCALE GENOMIC DNA]</scope>
    <source>
        <strain evidence="10">cv. 9930</strain>
    </source>
</reference>
<evidence type="ECO:0000256" key="4">
    <source>
        <dbReference type="ARBA" id="ARBA00022645"/>
    </source>
</evidence>
<dbReference type="eggNOG" id="KOG1282">
    <property type="taxonomic scope" value="Eukaryota"/>
</dbReference>
<keyword evidence="3" id="KW-0964">Secreted</keyword>
<gene>
    <name evidence="9" type="ORF">Csa_3G823640</name>
</gene>
<dbReference type="OrthoDB" id="443318at2759"/>
<dbReference type="PROSITE" id="PS00131">
    <property type="entry name" value="CARBOXYPEPT_SER_SER"/>
    <property type="match status" value="1"/>
</dbReference>
<dbReference type="EMBL" id="CM002924">
    <property type="protein sequence ID" value="KGN59516.1"/>
    <property type="molecule type" value="Genomic_DNA"/>
</dbReference>
<dbReference type="FunFam" id="3.40.50.1820:FF:000453">
    <property type="entry name" value="Carboxypeptidase"/>
    <property type="match status" value="1"/>
</dbReference>
<comment type="subcellular location">
    <subcellularLocation>
        <location evidence="1">Secreted</location>
    </subcellularLocation>
</comment>
<evidence type="ECO:0000256" key="5">
    <source>
        <dbReference type="ARBA" id="ARBA00022670"/>
    </source>
</evidence>
<dbReference type="PRINTS" id="PR00724">
    <property type="entry name" value="CRBOXYPTASEC"/>
</dbReference>
<evidence type="ECO:0000313" key="9">
    <source>
        <dbReference type="EMBL" id="KGN59516.1"/>
    </source>
</evidence>
<dbReference type="Gramene" id="KGN59516">
    <property type="protein sequence ID" value="KGN59516"/>
    <property type="gene ID" value="Csa_3G823640"/>
</dbReference>
<dbReference type="EC" id="3.4.16.-" evidence="8"/>
<dbReference type="AlphaFoldDB" id="A0A0A0LHN3"/>
<dbReference type="Gene3D" id="3.40.50.11320">
    <property type="match status" value="1"/>
</dbReference>
<dbReference type="Gene3D" id="6.10.250.940">
    <property type="match status" value="1"/>
</dbReference>
<dbReference type="InterPro" id="IPR029058">
    <property type="entry name" value="AB_hydrolase_fold"/>
</dbReference>
<dbReference type="MEROPS" id="S10.005"/>
<evidence type="ECO:0000256" key="8">
    <source>
        <dbReference type="RuleBase" id="RU361156"/>
    </source>
</evidence>
<reference evidence="9 10" key="3">
    <citation type="journal article" date="2010" name="BMC Genomics">
        <title>Transcriptome sequencing and comparative analysis of cucumber flowers with different sex types.</title>
        <authorList>
            <person name="Guo S."/>
            <person name="Zheng Y."/>
            <person name="Joung J.G."/>
            <person name="Liu S."/>
            <person name="Zhang Z."/>
            <person name="Crasta O.R."/>
            <person name="Sobral B.W."/>
            <person name="Xu Y."/>
            <person name="Huang S."/>
            <person name="Fei Z."/>
        </authorList>
    </citation>
    <scope>NUCLEOTIDE SEQUENCE [LARGE SCALE GENOMIC DNA]</scope>
    <source>
        <strain evidence="10">cv. 9930</strain>
    </source>
</reference>
<dbReference type="InterPro" id="IPR001563">
    <property type="entry name" value="Peptidase_S10"/>
</dbReference>
<dbReference type="PROSITE" id="PS00560">
    <property type="entry name" value="CARBOXYPEPT_SER_HIS"/>
    <property type="match status" value="1"/>
</dbReference>
<accession>A0A0A0LHN3</accession>
<keyword evidence="7" id="KW-0325">Glycoprotein</keyword>
<dbReference type="Pfam" id="PF00450">
    <property type="entry name" value="Peptidase_S10"/>
    <property type="match status" value="1"/>
</dbReference>
<evidence type="ECO:0000256" key="2">
    <source>
        <dbReference type="ARBA" id="ARBA00009431"/>
    </source>
</evidence>
<dbReference type="KEGG" id="csv:101209020"/>
<dbReference type="PANTHER" id="PTHR11802">
    <property type="entry name" value="SERINE PROTEASE FAMILY S10 SERINE CARBOXYPEPTIDASE"/>
    <property type="match status" value="1"/>
</dbReference>